<proteinExistence type="inferred from homology"/>
<feature type="domain" description="DNA methylase adenine-specific" evidence="8">
    <location>
        <begin position="170"/>
        <end position="482"/>
    </location>
</feature>
<dbReference type="AlphaFoldDB" id="A0A151AX50"/>
<evidence type="ECO:0000256" key="4">
    <source>
        <dbReference type="ARBA" id="ARBA00022679"/>
    </source>
</evidence>
<dbReference type="GO" id="GO:0032259">
    <property type="term" value="P:methylation"/>
    <property type="evidence" value="ECO:0007669"/>
    <property type="project" value="UniProtKB-KW"/>
</dbReference>
<dbReference type="PATRIC" id="fig|1121338.3.peg.2338"/>
<keyword evidence="3 10" id="KW-0489">Methyltransferase</keyword>
<protein>
    <recommendedName>
        <fullName evidence="2">site-specific DNA-methyltransferase (adenine-specific)</fullName>
        <ecNumber evidence="2">2.1.1.72</ecNumber>
    </recommendedName>
</protein>
<dbReference type="InterPro" id="IPR029063">
    <property type="entry name" value="SAM-dependent_MTases_sf"/>
</dbReference>
<dbReference type="Pfam" id="PF12161">
    <property type="entry name" value="HsdM_N"/>
    <property type="match status" value="1"/>
</dbReference>
<keyword evidence="11" id="KW-1185">Reference proteome</keyword>
<dbReference type="InterPro" id="IPR002052">
    <property type="entry name" value="DNA_methylase_N6_adenine_CS"/>
</dbReference>
<comment type="catalytic activity">
    <reaction evidence="7">
        <text>a 2'-deoxyadenosine in DNA + S-adenosyl-L-methionine = an N(6)-methyl-2'-deoxyadenosine in DNA + S-adenosyl-L-homocysteine + H(+)</text>
        <dbReference type="Rhea" id="RHEA:15197"/>
        <dbReference type="Rhea" id="RHEA-COMP:12418"/>
        <dbReference type="Rhea" id="RHEA-COMP:12419"/>
        <dbReference type="ChEBI" id="CHEBI:15378"/>
        <dbReference type="ChEBI" id="CHEBI:57856"/>
        <dbReference type="ChEBI" id="CHEBI:59789"/>
        <dbReference type="ChEBI" id="CHEBI:90615"/>
        <dbReference type="ChEBI" id="CHEBI:90616"/>
        <dbReference type="EC" id="2.1.1.72"/>
    </reaction>
</comment>
<dbReference type="REBASE" id="150550">
    <property type="entry name" value="M.Cte508ORF22700P"/>
</dbReference>
<reference evidence="10 11" key="1">
    <citation type="submission" date="2016-02" db="EMBL/GenBank/DDBJ databases">
        <title>Genome sequence of Clostridium tepidiprofundi DSM 19306.</title>
        <authorList>
            <person name="Poehlein A."/>
            <person name="Daniel R."/>
        </authorList>
    </citation>
    <scope>NUCLEOTIDE SEQUENCE [LARGE SCALE GENOMIC DNA]</scope>
    <source>
        <strain evidence="10 11">DSM 19306</strain>
    </source>
</reference>
<dbReference type="PRINTS" id="PR00507">
    <property type="entry name" value="N12N6MTFRASE"/>
</dbReference>
<dbReference type="EC" id="2.1.1.72" evidence="2"/>
<evidence type="ECO:0000256" key="1">
    <source>
        <dbReference type="ARBA" id="ARBA00006594"/>
    </source>
</evidence>
<accession>A0A151AX50</accession>
<dbReference type="SUPFAM" id="SSF53335">
    <property type="entry name" value="S-adenosyl-L-methionine-dependent methyltransferases"/>
    <property type="match status" value="1"/>
</dbReference>
<dbReference type="Pfam" id="PF02384">
    <property type="entry name" value="N6_Mtase"/>
    <property type="match status" value="1"/>
</dbReference>
<dbReference type="GO" id="GO:0003677">
    <property type="term" value="F:DNA binding"/>
    <property type="evidence" value="ECO:0007669"/>
    <property type="project" value="InterPro"/>
</dbReference>
<evidence type="ECO:0000256" key="7">
    <source>
        <dbReference type="ARBA" id="ARBA00047942"/>
    </source>
</evidence>
<comment type="similarity">
    <text evidence="1">Belongs to the N(4)/N(6)-methyltransferase family.</text>
</comment>
<evidence type="ECO:0000256" key="6">
    <source>
        <dbReference type="ARBA" id="ARBA00022747"/>
    </source>
</evidence>
<keyword evidence="5" id="KW-0949">S-adenosyl-L-methionine</keyword>
<feature type="domain" description="N6 adenine-specific DNA methyltransferase N-terminal" evidence="9">
    <location>
        <begin position="10"/>
        <end position="156"/>
    </location>
</feature>
<evidence type="ECO:0000256" key="5">
    <source>
        <dbReference type="ARBA" id="ARBA00022691"/>
    </source>
</evidence>
<keyword evidence="4 10" id="KW-0808">Transferase</keyword>
<dbReference type="EMBL" id="LTBA01000039">
    <property type="protein sequence ID" value="KYH32226.1"/>
    <property type="molecule type" value="Genomic_DNA"/>
</dbReference>
<dbReference type="InterPro" id="IPR022749">
    <property type="entry name" value="D12N6_MeTrfase_N"/>
</dbReference>
<dbReference type="PROSITE" id="PS00092">
    <property type="entry name" value="N6_MTASE"/>
    <property type="match status" value="1"/>
</dbReference>
<keyword evidence="6" id="KW-0680">Restriction system</keyword>
<dbReference type="STRING" id="1121338.CLTEP_22700"/>
<evidence type="ECO:0000313" key="11">
    <source>
        <dbReference type="Proteomes" id="UP000075531"/>
    </source>
</evidence>
<dbReference type="InterPro" id="IPR004546">
    <property type="entry name" value="Restrct_endonuc_T1M"/>
</dbReference>
<dbReference type="GO" id="GO:0008170">
    <property type="term" value="F:N-methyltransferase activity"/>
    <property type="evidence" value="ECO:0007669"/>
    <property type="project" value="InterPro"/>
</dbReference>
<dbReference type="Gene3D" id="3.40.50.150">
    <property type="entry name" value="Vaccinia Virus protein VP39"/>
    <property type="match status" value="1"/>
</dbReference>
<dbReference type="GO" id="GO:0009007">
    <property type="term" value="F:site-specific DNA-methyltransferase (adenine-specific) activity"/>
    <property type="evidence" value="ECO:0007669"/>
    <property type="project" value="UniProtKB-EC"/>
</dbReference>
<dbReference type="PANTHER" id="PTHR42933">
    <property type="entry name" value="SLR6095 PROTEIN"/>
    <property type="match status" value="1"/>
</dbReference>
<dbReference type="InterPro" id="IPR051537">
    <property type="entry name" value="DNA_Adenine_Mtase"/>
</dbReference>
<comment type="caution">
    <text evidence="10">The sequence shown here is derived from an EMBL/GenBank/DDBJ whole genome shotgun (WGS) entry which is preliminary data.</text>
</comment>
<dbReference type="InterPro" id="IPR038333">
    <property type="entry name" value="T1MK-like_N_sf"/>
</dbReference>
<organism evidence="10 11">
    <name type="scientific">Clostridium tepidiprofundi DSM 19306</name>
    <dbReference type="NCBI Taxonomy" id="1121338"/>
    <lineage>
        <taxon>Bacteria</taxon>
        <taxon>Bacillati</taxon>
        <taxon>Bacillota</taxon>
        <taxon>Clostridia</taxon>
        <taxon>Eubacteriales</taxon>
        <taxon>Clostridiaceae</taxon>
        <taxon>Clostridium</taxon>
    </lineage>
</organism>
<dbReference type="GO" id="GO:0009307">
    <property type="term" value="P:DNA restriction-modification system"/>
    <property type="evidence" value="ECO:0007669"/>
    <property type="project" value="UniProtKB-KW"/>
</dbReference>
<gene>
    <name evidence="10" type="ORF">CLTEP_22700</name>
</gene>
<dbReference type="RefSeq" id="WP_066826729.1">
    <property type="nucleotide sequence ID" value="NZ_LTBA01000039.1"/>
</dbReference>
<dbReference type="InterPro" id="IPR003356">
    <property type="entry name" value="DNA_methylase_A-5"/>
</dbReference>
<evidence type="ECO:0000256" key="2">
    <source>
        <dbReference type="ARBA" id="ARBA00011900"/>
    </source>
</evidence>
<evidence type="ECO:0000259" key="9">
    <source>
        <dbReference type="Pfam" id="PF12161"/>
    </source>
</evidence>
<sequence>MSSKLSLSKLESKLFKAADVLRGKMEASEYKEYIFGMLFLKRLSDRFAEKQNELRKKYEKLGWNEEKIQKQLENPARYSDSFFVPKEARWSYVENGQNKGIAHVKKDVADELNAALSAIEEANINKLEGVLKGIDFTKKVGKTAMKDSTLIEFINVFNEIPMKNEDFEAPDLLGAAYEYLIKYFASSAGKKGGEFYTPSEIVSCLVKIIKPQEGHEIYDPTCGSGGMLIQSKQYIEENGGDARDIFLYGQELAGSTWSMCKMNMILHDIVKFDIANEDTLAHPQFFDSNGELKKFDRVIANPPFSQNYSKKEIEHDERFEFGHTPENGKKADLMFLQHMVASLKENGKMACILPHGVLFRGGEERDIREGLITKDGRCLIEAIIGLPSGLFYGTGIPACIVVINMEGVKDRKEILFINADKDYKEGKNQNTLRPQDIQKIVHTYENKVEIPKYSKLVTIEDIRKEDFNLNIRRYVDNSDDAEKNDVTAHIYGGVPREEVLNNIELCKKQGFDILKLFKKRNEKYFEFIDNINKKEDIKEFIENDKDVATKRANINKELINWWQNAKTKIASLDNVKDVIKVKNELMKSFTDTFITYESLDINQLEGVFVSHYDEIKDDLKAVAASGWISNLLTMGELIDLQLSDLKEKIKSKEISGFTLSKYEKIYDLIENEREGILDKLLDDKKIKESEYNVLNLLLTGAANKVSETEVEGIVLNRFYRRLNEIMKSFLQDELQNVIRVVENLWNNYKISLNSILEEREKVRNELNGFLKELGYDEV</sequence>
<dbReference type="PANTHER" id="PTHR42933:SF3">
    <property type="entry name" value="TYPE I RESTRICTION ENZYME MJAVIII METHYLASE SUBUNIT"/>
    <property type="match status" value="1"/>
</dbReference>
<evidence type="ECO:0000259" key="8">
    <source>
        <dbReference type="Pfam" id="PF02384"/>
    </source>
</evidence>
<dbReference type="Gene3D" id="1.20.1260.30">
    <property type="match status" value="1"/>
</dbReference>
<dbReference type="Proteomes" id="UP000075531">
    <property type="component" value="Unassembled WGS sequence"/>
</dbReference>
<evidence type="ECO:0000256" key="3">
    <source>
        <dbReference type="ARBA" id="ARBA00022603"/>
    </source>
</evidence>
<dbReference type="OrthoDB" id="9814572at2"/>
<name>A0A151AX50_9CLOT</name>
<dbReference type="NCBIfam" id="TIGR00497">
    <property type="entry name" value="hsdM"/>
    <property type="match status" value="1"/>
</dbReference>
<evidence type="ECO:0000313" key="10">
    <source>
        <dbReference type="EMBL" id="KYH32226.1"/>
    </source>
</evidence>